<dbReference type="InterPro" id="IPR056002">
    <property type="entry name" value="DUF7580"/>
</dbReference>
<organism evidence="3 4">
    <name type="scientific">Thermothielavioides terrestris</name>
    <dbReference type="NCBI Taxonomy" id="2587410"/>
    <lineage>
        <taxon>Eukaryota</taxon>
        <taxon>Fungi</taxon>
        <taxon>Dikarya</taxon>
        <taxon>Ascomycota</taxon>
        <taxon>Pezizomycotina</taxon>
        <taxon>Sordariomycetes</taxon>
        <taxon>Sordariomycetidae</taxon>
        <taxon>Sordariales</taxon>
        <taxon>Chaetomiaceae</taxon>
        <taxon>Thermothielavioides</taxon>
    </lineage>
</organism>
<reference evidence="3 4" key="1">
    <citation type="submission" date="2018-04" db="EMBL/GenBank/DDBJ databases">
        <authorList>
            <person name="Huttner S."/>
            <person name="Dainat J."/>
        </authorList>
    </citation>
    <scope>NUCLEOTIDE SEQUENCE [LARGE SCALE GENOMIC DNA]</scope>
</reference>
<evidence type="ECO:0000256" key="1">
    <source>
        <dbReference type="SAM" id="MobiDB-lite"/>
    </source>
</evidence>
<evidence type="ECO:0000259" key="2">
    <source>
        <dbReference type="Pfam" id="PF24476"/>
    </source>
</evidence>
<dbReference type="Proteomes" id="UP000289323">
    <property type="component" value="Unassembled WGS sequence"/>
</dbReference>
<evidence type="ECO:0000313" key="3">
    <source>
        <dbReference type="EMBL" id="SPQ17809.1"/>
    </source>
</evidence>
<gene>
    <name evidence="3" type="ORF">TT172_LOCUS228</name>
</gene>
<protein>
    <submittedName>
        <fullName evidence="3">86fb60a4-3fc9-4864-ac78-086fa76a12a5</fullName>
    </submittedName>
</protein>
<proteinExistence type="predicted"/>
<accession>A0A3S4ALX9</accession>
<feature type="region of interest" description="Disordered" evidence="1">
    <location>
        <begin position="467"/>
        <end position="488"/>
    </location>
</feature>
<dbReference type="AlphaFoldDB" id="A0A3S4ALX9"/>
<dbReference type="Pfam" id="PF24476">
    <property type="entry name" value="DUF7580"/>
    <property type="match status" value="1"/>
</dbReference>
<feature type="domain" description="DUF7580" evidence="2">
    <location>
        <begin position="216"/>
        <end position="585"/>
    </location>
</feature>
<dbReference type="PANTHER" id="PTHR35186:SF4">
    <property type="entry name" value="PRION-INHIBITION AND PROPAGATION HELO DOMAIN-CONTAINING PROTEIN"/>
    <property type="match status" value="1"/>
</dbReference>
<evidence type="ECO:0000313" key="4">
    <source>
        <dbReference type="Proteomes" id="UP000289323"/>
    </source>
</evidence>
<name>A0A3S4ALX9_9PEZI</name>
<dbReference type="PANTHER" id="PTHR35186">
    <property type="entry name" value="ANK_REP_REGION DOMAIN-CONTAINING PROTEIN"/>
    <property type="match status" value="1"/>
</dbReference>
<sequence length="600" mass="66743">MSGFEVAGIVLGVFPLIISGIEKYSELSKRLGLWHQIRLEHFKCLRDLRFHRTVLTSHLRQLLLPLVVDDARVKQLLADPGGAGWKDASLDKALRERLGESYELYFEYISGVLGVLEDLKEELALDSEVVQDKLSSPKAAMSATRLKNAVTKDGREFQLYRAKFSNREAARKELFAQLQSYNDRLEKLLSTSDRDAQLKQQAAALRQGTKVDPALCNFWKLSAKLFRALASTWGCGCREQHLARLLLQHRTAKKAEFHVAFATPVASQWQIHWTRITEQLDDGGNGTAAPTSSVASSVPAPAHMPNHRQGRPAKSSMRSRNQATCTELQQSTRSTLTITLTPPPALLHRISILCVSLGQTQNGCCGYLGGDGEDDSRFYVHSVSRRTGDALPSVTLDQIIRGEASQRPTRRQRYTLALILASSFLQLTDTQWLPAASWRKADIVFYSNGDTGDDVSGNTRHAIRLDRPHLSRSIGSDPEDDDNTTSSSAAAVGAIAQSLNQLGIVLLELCFGKPLEEQACRREWPAGGSEAERRGFDLLAARRWQYEVDEEAGADFSDAVGWCLGSQYRADRWRQEMLRQVVQPLQRCHDYLMGGGGRPS</sequence>
<dbReference type="EMBL" id="OUUZ01000001">
    <property type="protein sequence ID" value="SPQ17809.1"/>
    <property type="molecule type" value="Genomic_DNA"/>
</dbReference>
<feature type="compositionally biased region" description="Low complexity" evidence="1">
    <location>
        <begin position="287"/>
        <end position="301"/>
    </location>
</feature>
<feature type="region of interest" description="Disordered" evidence="1">
    <location>
        <begin position="280"/>
        <end position="324"/>
    </location>
</feature>